<dbReference type="PANTHER" id="PTHR36459:SF1">
    <property type="entry name" value="FATTY ACID DESATURASE DOMAIN-CONTAINING PROTEIN-RELATED"/>
    <property type="match status" value="1"/>
</dbReference>
<dbReference type="AlphaFoldDB" id="A0A934WYH2"/>
<protein>
    <submittedName>
        <fullName evidence="3">Fatty acid desaturase</fullName>
    </submittedName>
</protein>
<keyword evidence="1" id="KW-0472">Membrane</keyword>
<dbReference type="InterPro" id="IPR005804">
    <property type="entry name" value="FA_desaturase_dom"/>
</dbReference>
<feature type="transmembrane region" description="Helical" evidence="1">
    <location>
        <begin position="7"/>
        <end position="25"/>
    </location>
</feature>
<evidence type="ECO:0000259" key="2">
    <source>
        <dbReference type="Pfam" id="PF00487"/>
    </source>
</evidence>
<keyword evidence="1" id="KW-1133">Transmembrane helix</keyword>
<keyword evidence="1" id="KW-0812">Transmembrane</keyword>
<dbReference type="PANTHER" id="PTHR36459">
    <property type="entry name" value="ORF"/>
    <property type="match status" value="1"/>
</dbReference>
<evidence type="ECO:0000313" key="3">
    <source>
        <dbReference type="EMBL" id="MBK6265499.1"/>
    </source>
</evidence>
<name>A0A934WYH2_9BACT</name>
<feature type="domain" description="Fatty acid desaturase" evidence="2">
    <location>
        <begin position="33"/>
        <end position="248"/>
    </location>
</feature>
<dbReference type="GO" id="GO:0006629">
    <property type="term" value="P:lipid metabolic process"/>
    <property type="evidence" value="ECO:0007669"/>
    <property type="project" value="InterPro"/>
</dbReference>
<feature type="transmembrane region" description="Helical" evidence="1">
    <location>
        <begin position="31"/>
        <end position="48"/>
    </location>
</feature>
<feature type="transmembrane region" description="Helical" evidence="1">
    <location>
        <begin position="151"/>
        <end position="174"/>
    </location>
</feature>
<gene>
    <name evidence="3" type="ORF">JKA74_10660</name>
</gene>
<dbReference type="Proteomes" id="UP000611723">
    <property type="component" value="Unassembled WGS sequence"/>
</dbReference>
<dbReference type="Pfam" id="PF00487">
    <property type="entry name" value="FA_desaturase"/>
    <property type="match status" value="1"/>
</dbReference>
<reference evidence="3" key="1">
    <citation type="submission" date="2021-01" db="EMBL/GenBank/DDBJ databases">
        <title>Marivirga aurantiaca sp. nov., isolated from intertidal surface sediments.</title>
        <authorList>
            <person name="Zhang M."/>
        </authorList>
    </citation>
    <scope>NUCLEOTIDE SEQUENCE</scope>
    <source>
        <strain evidence="3">S37H4</strain>
    </source>
</reference>
<dbReference type="RefSeq" id="WP_201431182.1">
    <property type="nucleotide sequence ID" value="NZ_JAEQBW010000004.1"/>
</dbReference>
<sequence length="284" mass="33580">MKNSKDIRTLCFLLIIVSVRIVLWWKAPNYFLIWLPFIIASVFILYSIKHNHLHYSVFKSAVLNRIYENILGVFTGTSMNGAYVIHLVNHHKENNNSNDWGNTARYQHRSEAINLMKYACMTPLKFLKAKRKWLQNTAHKSIGLVSKTESWIIMIVYFVMLILKFEATILYIILPHLLGQLVLVSFNYFQHADCDPLSEYDHSRNFTGKFINFFNFNNGFHTAHHHHPAAHWSEYKRIHLSMQHKIAASLNERNFIYYFIRLLLSRNQKMTNQKSNEILHKINV</sequence>
<keyword evidence="4" id="KW-1185">Reference proteome</keyword>
<comment type="caution">
    <text evidence="3">The sequence shown here is derived from an EMBL/GenBank/DDBJ whole genome shotgun (WGS) entry which is preliminary data.</text>
</comment>
<accession>A0A934WYH2</accession>
<evidence type="ECO:0000256" key="1">
    <source>
        <dbReference type="SAM" id="Phobius"/>
    </source>
</evidence>
<dbReference type="EMBL" id="JAEQBW010000004">
    <property type="protein sequence ID" value="MBK6265499.1"/>
    <property type="molecule type" value="Genomic_DNA"/>
</dbReference>
<dbReference type="CDD" id="cd01060">
    <property type="entry name" value="Membrane-FADS-like"/>
    <property type="match status" value="1"/>
</dbReference>
<evidence type="ECO:0000313" key="4">
    <source>
        <dbReference type="Proteomes" id="UP000611723"/>
    </source>
</evidence>
<proteinExistence type="predicted"/>
<organism evidence="3 4">
    <name type="scientific">Marivirga aurantiaca</name>
    <dbReference type="NCBI Taxonomy" id="2802615"/>
    <lineage>
        <taxon>Bacteria</taxon>
        <taxon>Pseudomonadati</taxon>
        <taxon>Bacteroidota</taxon>
        <taxon>Cytophagia</taxon>
        <taxon>Cytophagales</taxon>
        <taxon>Marivirgaceae</taxon>
        <taxon>Marivirga</taxon>
    </lineage>
</organism>